<dbReference type="OrthoDB" id="7579938at2"/>
<organism evidence="2 3">
    <name type="scientific">Granulicella pectinivorans</name>
    <dbReference type="NCBI Taxonomy" id="474950"/>
    <lineage>
        <taxon>Bacteria</taxon>
        <taxon>Pseudomonadati</taxon>
        <taxon>Acidobacteriota</taxon>
        <taxon>Terriglobia</taxon>
        <taxon>Terriglobales</taxon>
        <taxon>Acidobacteriaceae</taxon>
        <taxon>Granulicella</taxon>
    </lineage>
</organism>
<accession>A0A1I6N1E8</accession>
<gene>
    <name evidence="2" type="ORF">SAMN05421771_4310</name>
</gene>
<dbReference type="AlphaFoldDB" id="A0A1I6N1E8"/>
<evidence type="ECO:0000313" key="3">
    <source>
        <dbReference type="Proteomes" id="UP000199024"/>
    </source>
</evidence>
<reference evidence="2 3" key="1">
    <citation type="submission" date="2016-10" db="EMBL/GenBank/DDBJ databases">
        <authorList>
            <person name="de Groot N.N."/>
        </authorList>
    </citation>
    <scope>NUCLEOTIDE SEQUENCE [LARGE SCALE GENOMIC DNA]</scope>
    <source>
        <strain evidence="2 3">DSM 21001</strain>
    </source>
</reference>
<evidence type="ECO:0000256" key="1">
    <source>
        <dbReference type="SAM" id="MobiDB-lite"/>
    </source>
</evidence>
<sequence>MSQVEQGIHIPESLKIEAVRLAEKDGVSLDEWVAVTVAQKIGVVEEAYEFFRRRAQDAATVDEALAILDKAPDIPPMPGDELPEGWNSSRKK</sequence>
<name>A0A1I6N1E8_9BACT</name>
<keyword evidence="3" id="KW-1185">Reference proteome</keyword>
<dbReference type="RefSeq" id="WP_089843758.1">
    <property type="nucleotide sequence ID" value="NZ_FOZL01000002.1"/>
</dbReference>
<proteinExistence type="predicted"/>
<protein>
    <submittedName>
        <fullName evidence="2">Uncharacterized protein</fullName>
    </submittedName>
</protein>
<evidence type="ECO:0000313" key="2">
    <source>
        <dbReference type="EMBL" id="SFS21734.1"/>
    </source>
</evidence>
<feature type="region of interest" description="Disordered" evidence="1">
    <location>
        <begin position="70"/>
        <end position="92"/>
    </location>
</feature>
<dbReference type="EMBL" id="FOZL01000002">
    <property type="protein sequence ID" value="SFS21734.1"/>
    <property type="molecule type" value="Genomic_DNA"/>
</dbReference>
<dbReference type="STRING" id="474950.SAMN05421771_4310"/>
<dbReference type="Proteomes" id="UP000199024">
    <property type="component" value="Unassembled WGS sequence"/>
</dbReference>